<evidence type="ECO:0008006" key="3">
    <source>
        <dbReference type="Google" id="ProtNLM"/>
    </source>
</evidence>
<dbReference type="OrthoDB" id="672793at2759"/>
<dbReference type="InterPro" id="IPR001310">
    <property type="entry name" value="Histidine_triad_HIT"/>
</dbReference>
<evidence type="ECO:0000313" key="2">
    <source>
        <dbReference type="Proteomes" id="UP000838878"/>
    </source>
</evidence>
<accession>A0A8J9V6Y6</accession>
<sequence>MVDGNMRGTINDFFGGKPPAFIYEDNQCMVFEEEFSPQAPIHFLVVPKNIITHFSVATGNEKKLIGHLLIVARKVAVDKGLDKNGFHVVVDEDIKTSRFKCLHVFGRSLQHMMWPTGPGSRL</sequence>
<reference evidence="1" key="1">
    <citation type="submission" date="2021-12" db="EMBL/GenBank/DDBJ databases">
        <authorList>
            <person name="Martin H S."/>
        </authorList>
    </citation>
    <scope>NUCLEOTIDE SEQUENCE</scope>
</reference>
<evidence type="ECO:0000313" key="1">
    <source>
        <dbReference type="EMBL" id="CAH0717163.1"/>
    </source>
</evidence>
<dbReference type="Proteomes" id="UP000838878">
    <property type="component" value="Chromosome 11"/>
</dbReference>
<dbReference type="SUPFAM" id="SSF54197">
    <property type="entry name" value="HIT-like"/>
    <property type="match status" value="1"/>
</dbReference>
<proteinExistence type="predicted"/>
<gene>
    <name evidence="1" type="ORF">BINO364_LOCUS3802</name>
</gene>
<keyword evidence="2" id="KW-1185">Reference proteome</keyword>
<dbReference type="PANTHER" id="PTHR23089">
    <property type="entry name" value="HISTIDINE TRIAD HIT PROTEIN"/>
    <property type="match status" value="1"/>
</dbReference>
<organism evidence="1 2">
    <name type="scientific">Brenthis ino</name>
    <name type="common">lesser marbled fritillary</name>
    <dbReference type="NCBI Taxonomy" id="405034"/>
    <lineage>
        <taxon>Eukaryota</taxon>
        <taxon>Metazoa</taxon>
        <taxon>Ecdysozoa</taxon>
        <taxon>Arthropoda</taxon>
        <taxon>Hexapoda</taxon>
        <taxon>Insecta</taxon>
        <taxon>Pterygota</taxon>
        <taxon>Neoptera</taxon>
        <taxon>Endopterygota</taxon>
        <taxon>Lepidoptera</taxon>
        <taxon>Glossata</taxon>
        <taxon>Ditrysia</taxon>
        <taxon>Papilionoidea</taxon>
        <taxon>Nymphalidae</taxon>
        <taxon>Heliconiinae</taxon>
        <taxon>Argynnini</taxon>
        <taxon>Brenthis</taxon>
    </lineage>
</organism>
<protein>
    <recommendedName>
        <fullName evidence="3">HIT domain-containing protein</fullName>
    </recommendedName>
</protein>
<dbReference type="Gene3D" id="3.30.428.10">
    <property type="entry name" value="HIT-like"/>
    <property type="match status" value="1"/>
</dbReference>
<feature type="non-terminal residue" evidence="1">
    <location>
        <position position="122"/>
    </location>
</feature>
<dbReference type="Pfam" id="PF11969">
    <property type="entry name" value="DcpS_C"/>
    <property type="match status" value="1"/>
</dbReference>
<dbReference type="InterPro" id="IPR036265">
    <property type="entry name" value="HIT-like_sf"/>
</dbReference>
<dbReference type="AlphaFoldDB" id="A0A8J9V6Y6"/>
<name>A0A8J9V6Y6_9NEOP</name>
<dbReference type="EMBL" id="OV170231">
    <property type="protein sequence ID" value="CAH0717163.1"/>
    <property type="molecule type" value="Genomic_DNA"/>
</dbReference>